<comment type="caution">
    <text evidence="1">The sequence shown here is derived from an EMBL/GenBank/DDBJ whole genome shotgun (WGS) entry which is preliminary data.</text>
</comment>
<dbReference type="InterPro" id="IPR012334">
    <property type="entry name" value="Pectin_lyas_fold"/>
</dbReference>
<proteinExistence type="predicted"/>
<evidence type="ECO:0008006" key="3">
    <source>
        <dbReference type="Google" id="ProtNLM"/>
    </source>
</evidence>
<dbReference type="RefSeq" id="WP_167188704.1">
    <property type="nucleotide sequence ID" value="NZ_JAASQL010000003.1"/>
</dbReference>
<evidence type="ECO:0000313" key="1">
    <source>
        <dbReference type="EMBL" id="NIJ45835.1"/>
    </source>
</evidence>
<name>A0ABX0UDC8_9FLAO</name>
<reference evidence="1 2" key="1">
    <citation type="submission" date="2020-03" db="EMBL/GenBank/DDBJ databases">
        <title>Genomic Encyclopedia of Type Strains, Phase IV (KMG-IV): sequencing the most valuable type-strain genomes for metagenomic binning, comparative biology and taxonomic classification.</title>
        <authorList>
            <person name="Goeker M."/>
        </authorList>
    </citation>
    <scope>NUCLEOTIDE SEQUENCE [LARGE SCALE GENOMIC DNA]</scope>
    <source>
        <strain evidence="1 2">DSM 101599</strain>
    </source>
</reference>
<evidence type="ECO:0000313" key="2">
    <source>
        <dbReference type="Proteomes" id="UP000745859"/>
    </source>
</evidence>
<sequence length="463" mass="51398">MKHDTIKIMILFLIGLFNSVLLHAQERVASPKNTTDILKWVKDGKTTKIIFPAGTYNFSDPITLKNDKLILEGSGIGKTVLKLTTKRGVFIDAVGDAAFITNLTIDGGDNQKSFGNCIFRFNKSKSHHFEEVEFTNSIWNAIAAQRAYATDGLVLKNCIFSNIDYYPVQIFNRNTNLRGGELITSVKKVVIDGCVFKEGYECAINSDNGNDREDSGDGTGRRYTESTSLNGTIIQNCIFGKSRKFNIGMVQTADVIIRNNQFMGIVDNAGGGCQAIHLEQCTHNMEIYDNTFQMPNTVSKNYLYIRISGTEGHKRATQQRPSDTYKSWTYYVHGSNERRANIACATEGNINKDCKRDVHAYGPRNIYIAGNTFNASEKVSQYLSIGEGENIRIGTKKDGTVALNQFLGGTTTSKKISLGGHDEGCGDVLIKAGQNITKKNIDIKKVHFDLPPIRIKKPIIIEE</sequence>
<gene>
    <name evidence="1" type="ORF">FHR24_002306</name>
</gene>
<dbReference type="SUPFAM" id="SSF51126">
    <property type="entry name" value="Pectin lyase-like"/>
    <property type="match status" value="1"/>
</dbReference>
<dbReference type="InterPro" id="IPR011050">
    <property type="entry name" value="Pectin_lyase_fold/virulence"/>
</dbReference>
<dbReference type="Gene3D" id="2.160.20.10">
    <property type="entry name" value="Single-stranded right-handed beta-helix, Pectin lyase-like"/>
    <property type="match status" value="1"/>
</dbReference>
<keyword evidence="2" id="KW-1185">Reference proteome</keyword>
<accession>A0ABX0UDC8</accession>
<dbReference type="Proteomes" id="UP000745859">
    <property type="component" value="Unassembled WGS sequence"/>
</dbReference>
<organism evidence="1 2">
    <name type="scientific">Wenyingzhuangia heitensis</name>
    <dbReference type="NCBI Taxonomy" id="1487859"/>
    <lineage>
        <taxon>Bacteria</taxon>
        <taxon>Pseudomonadati</taxon>
        <taxon>Bacteroidota</taxon>
        <taxon>Flavobacteriia</taxon>
        <taxon>Flavobacteriales</taxon>
        <taxon>Flavobacteriaceae</taxon>
        <taxon>Wenyingzhuangia</taxon>
    </lineage>
</organism>
<dbReference type="EMBL" id="JAASQL010000003">
    <property type="protein sequence ID" value="NIJ45835.1"/>
    <property type="molecule type" value="Genomic_DNA"/>
</dbReference>
<protein>
    <recommendedName>
        <fullName evidence="3">Right handed beta helix region</fullName>
    </recommendedName>
</protein>